<dbReference type="InParanoid" id="A0A067N1D8"/>
<evidence type="ECO:0000313" key="3">
    <source>
        <dbReference type="Proteomes" id="UP000027195"/>
    </source>
</evidence>
<reference evidence="3" key="1">
    <citation type="journal article" date="2014" name="Proc. Natl. Acad. Sci. U.S.A.">
        <title>Extensive sampling of basidiomycete genomes demonstrates inadequacy of the white-rot/brown-rot paradigm for wood decay fungi.</title>
        <authorList>
            <person name="Riley R."/>
            <person name="Salamov A.A."/>
            <person name="Brown D.W."/>
            <person name="Nagy L.G."/>
            <person name="Floudas D."/>
            <person name="Held B.W."/>
            <person name="Levasseur A."/>
            <person name="Lombard V."/>
            <person name="Morin E."/>
            <person name="Otillar R."/>
            <person name="Lindquist E.A."/>
            <person name="Sun H."/>
            <person name="LaButti K.M."/>
            <person name="Schmutz J."/>
            <person name="Jabbour D."/>
            <person name="Luo H."/>
            <person name="Baker S.E."/>
            <person name="Pisabarro A.G."/>
            <person name="Walton J.D."/>
            <person name="Blanchette R.A."/>
            <person name="Henrissat B."/>
            <person name="Martin F."/>
            <person name="Cullen D."/>
            <person name="Hibbett D.S."/>
            <person name="Grigoriev I.V."/>
        </authorList>
    </citation>
    <scope>NUCLEOTIDE SEQUENCE [LARGE SCALE GENOMIC DNA]</scope>
    <source>
        <strain evidence="3">FD-172 SS1</strain>
    </source>
</reference>
<dbReference type="Proteomes" id="UP000027195">
    <property type="component" value="Unassembled WGS sequence"/>
</dbReference>
<name>A0A067N1D8_BOTB1</name>
<evidence type="ECO:0000313" key="2">
    <source>
        <dbReference type="EMBL" id="KDQ21674.1"/>
    </source>
</evidence>
<keyword evidence="3" id="KW-1185">Reference proteome</keyword>
<dbReference type="AlphaFoldDB" id="A0A067N1D8"/>
<accession>A0A067N1D8</accession>
<protein>
    <submittedName>
        <fullName evidence="2">Uncharacterized protein</fullName>
    </submittedName>
</protein>
<evidence type="ECO:0000256" key="1">
    <source>
        <dbReference type="SAM" id="MobiDB-lite"/>
    </source>
</evidence>
<dbReference type="HOGENOM" id="CLU_1722053_0_0_1"/>
<dbReference type="EMBL" id="KL198016">
    <property type="protein sequence ID" value="KDQ21674.1"/>
    <property type="molecule type" value="Genomic_DNA"/>
</dbReference>
<proteinExistence type="predicted"/>
<feature type="compositionally biased region" description="Polar residues" evidence="1">
    <location>
        <begin position="131"/>
        <end position="143"/>
    </location>
</feature>
<feature type="region of interest" description="Disordered" evidence="1">
    <location>
        <begin position="131"/>
        <end position="152"/>
    </location>
</feature>
<gene>
    <name evidence="2" type="ORF">BOTBODRAFT_210346</name>
</gene>
<organism evidence="2 3">
    <name type="scientific">Botryobasidium botryosum (strain FD-172 SS1)</name>
    <dbReference type="NCBI Taxonomy" id="930990"/>
    <lineage>
        <taxon>Eukaryota</taxon>
        <taxon>Fungi</taxon>
        <taxon>Dikarya</taxon>
        <taxon>Basidiomycota</taxon>
        <taxon>Agaricomycotina</taxon>
        <taxon>Agaricomycetes</taxon>
        <taxon>Cantharellales</taxon>
        <taxon>Botryobasidiaceae</taxon>
        <taxon>Botryobasidium</taxon>
    </lineage>
</organism>
<sequence>MEVRCAEYRNLQSWMYTRPVAGLARQRCAPHTLTSSATTSMSTSPPGAITCFNCTNVLLKGAPTLLVSTHALLSRLAQRYRRNSFQIVARPALRPRKKLLMTFSVQTFKSPPCHPPGDEGGRDFAWRTTNPLVPVQSTTTSAELQPFREKST</sequence>